<dbReference type="Proteomes" id="UP000199642">
    <property type="component" value="Unassembled WGS sequence"/>
</dbReference>
<feature type="domain" description="FAS1" evidence="1">
    <location>
        <begin position="73"/>
        <end position="214"/>
    </location>
</feature>
<accession>A0A1I2R5L8</accession>
<organism evidence="2 3">
    <name type="scientific">Algoriphagus hitonicola</name>
    <dbReference type="NCBI Taxonomy" id="435880"/>
    <lineage>
        <taxon>Bacteria</taxon>
        <taxon>Pseudomonadati</taxon>
        <taxon>Bacteroidota</taxon>
        <taxon>Cytophagia</taxon>
        <taxon>Cytophagales</taxon>
        <taxon>Cyclobacteriaceae</taxon>
        <taxon>Algoriphagus</taxon>
    </lineage>
</organism>
<evidence type="ECO:0000313" key="3">
    <source>
        <dbReference type="Proteomes" id="UP000199642"/>
    </source>
</evidence>
<evidence type="ECO:0000259" key="1">
    <source>
        <dbReference type="PROSITE" id="PS50213"/>
    </source>
</evidence>
<dbReference type="InterPro" id="IPR050904">
    <property type="entry name" value="Adhesion/Biosynth-related"/>
</dbReference>
<dbReference type="OrthoDB" id="1119934at2"/>
<name>A0A1I2R5L8_9BACT</name>
<dbReference type="InterPro" id="IPR000782">
    <property type="entry name" value="FAS1_domain"/>
</dbReference>
<dbReference type="Pfam" id="PF02469">
    <property type="entry name" value="Fasciclin"/>
    <property type="match status" value="2"/>
</dbReference>
<dbReference type="InterPro" id="IPR036378">
    <property type="entry name" value="FAS1_dom_sf"/>
</dbReference>
<keyword evidence="3" id="KW-1185">Reference proteome</keyword>
<dbReference type="GO" id="GO:0005615">
    <property type="term" value="C:extracellular space"/>
    <property type="evidence" value="ECO:0007669"/>
    <property type="project" value="TreeGrafter"/>
</dbReference>
<proteinExistence type="predicted"/>
<dbReference type="PANTHER" id="PTHR10900:SF77">
    <property type="entry name" value="FI19380P1"/>
    <property type="match status" value="1"/>
</dbReference>
<dbReference type="EMBL" id="FOPC01000003">
    <property type="protein sequence ID" value="SFG35690.1"/>
    <property type="molecule type" value="Genomic_DNA"/>
</dbReference>
<dbReference type="PROSITE" id="PS50213">
    <property type="entry name" value="FAS1"/>
    <property type="match status" value="2"/>
</dbReference>
<reference evidence="3" key="1">
    <citation type="submission" date="2016-10" db="EMBL/GenBank/DDBJ databases">
        <authorList>
            <person name="Varghese N."/>
            <person name="Submissions S."/>
        </authorList>
    </citation>
    <scope>NUCLEOTIDE SEQUENCE [LARGE SCALE GENOMIC DNA]</scope>
    <source>
        <strain evidence="3">DSM 19315</strain>
    </source>
</reference>
<gene>
    <name evidence="2" type="ORF">SAMN04487988_10377</name>
</gene>
<dbReference type="FunFam" id="2.30.180.10:FF:000032">
    <property type="entry name" value="Fasciclin domain-containing protein, putative"/>
    <property type="match status" value="1"/>
</dbReference>
<dbReference type="Gene3D" id="2.30.180.10">
    <property type="entry name" value="FAS1 domain"/>
    <property type="match status" value="2"/>
</dbReference>
<dbReference type="AlphaFoldDB" id="A0A1I2R5L8"/>
<evidence type="ECO:0000313" key="2">
    <source>
        <dbReference type="EMBL" id="SFG35690.1"/>
    </source>
</evidence>
<dbReference type="STRING" id="435880.SAMN04487988_10377"/>
<dbReference type="SUPFAM" id="SSF82153">
    <property type="entry name" value="FAS1 domain"/>
    <property type="match status" value="2"/>
</dbReference>
<sequence>MENLTTILLYHVVAGSVFSDDLEEGFVPTLNGAAVEISLMDGPKVNESNIILVDKEARNGVIHGIDAVLFPPAENIKELVNTNPDFSILKAAIEAAGIEEIVANTQNITVFAPTDQAFIDLIDALPTVNNLEELVDFLGGTDGLINVLAYHVFVDGRVFSSDLTDIKITMFSGDEVTIDTSGPKLIDLGSGESNIIATDIQGTNGVVHVIDRVLLNL</sequence>
<dbReference type="PANTHER" id="PTHR10900">
    <property type="entry name" value="PERIOSTIN-RELATED"/>
    <property type="match status" value="1"/>
</dbReference>
<dbReference type="SMART" id="SM00554">
    <property type="entry name" value="FAS1"/>
    <property type="match status" value="2"/>
</dbReference>
<feature type="domain" description="FAS1" evidence="1">
    <location>
        <begin position="1"/>
        <end position="69"/>
    </location>
</feature>
<protein>
    <submittedName>
        <fullName evidence="2">Uncaracterized surface protein containing fasciclin (FAS1) repeats</fullName>
    </submittedName>
</protein>